<dbReference type="EMBL" id="OKRB01000108">
    <property type="protein sequence ID" value="SPE25511.1"/>
    <property type="molecule type" value="Genomic_DNA"/>
</dbReference>
<dbReference type="InterPro" id="IPR006102">
    <property type="entry name" value="Ig-like_GH2"/>
</dbReference>
<feature type="domain" description="Glycoside hydrolase family 2 catalytic" evidence="7">
    <location>
        <begin position="266"/>
        <end position="502"/>
    </location>
</feature>
<comment type="similarity">
    <text evidence="2">Belongs to the glycosyl hydrolase 2 family.</text>
</comment>
<evidence type="ECO:0000256" key="1">
    <source>
        <dbReference type="ARBA" id="ARBA00001412"/>
    </source>
</evidence>
<dbReference type="Pfam" id="PF02836">
    <property type="entry name" value="Glyco_hydro_2_C"/>
    <property type="match status" value="1"/>
</dbReference>
<dbReference type="SUPFAM" id="SSF49303">
    <property type="entry name" value="beta-Galactosidase/glucuronidase domain"/>
    <property type="match status" value="1"/>
</dbReference>
<dbReference type="InterPro" id="IPR006103">
    <property type="entry name" value="Glyco_hydro_2_cat"/>
</dbReference>
<dbReference type="PRINTS" id="PR00132">
    <property type="entry name" value="GLHYDRLASE2"/>
</dbReference>
<dbReference type="Pfam" id="PF00703">
    <property type="entry name" value="Glyco_hydro_2"/>
    <property type="match status" value="1"/>
</dbReference>
<accession>A0A2N9LQH8</accession>
<dbReference type="SUPFAM" id="SSF49785">
    <property type="entry name" value="Galactose-binding domain-like"/>
    <property type="match status" value="1"/>
</dbReference>
<dbReference type="Proteomes" id="UP000239735">
    <property type="component" value="Unassembled WGS sequence"/>
</dbReference>
<keyword evidence="5 8" id="KW-0326">Glycosidase</keyword>
<dbReference type="InterPro" id="IPR017853">
    <property type="entry name" value="GH"/>
</dbReference>
<organism evidence="8 9">
    <name type="scientific">Candidatus Sulfuritelmatomonas gaucii</name>
    <dbReference type="NCBI Taxonomy" id="2043161"/>
    <lineage>
        <taxon>Bacteria</taxon>
        <taxon>Pseudomonadati</taxon>
        <taxon>Acidobacteriota</taxon>
        <taxon>Terriglobia</taxon>
        <taxon>Terriglobales</taxon>
        <taxon>Acidobacteriaceae</taxon>
        <taxon>Candidatus Sulfuritelmatomonas</taxon>
    </lineage>
</organism>
<dbReference type="InterPro" id="IPR008979">
    <property type="entry name" value="Galactose-bd-like_sf"/>
</dbReference>
<evidence type="ECO:0000256" key="5">
    <source>
        <dbReference type="ARBA" id="ARBA00023295"/>
    </source>
</evidence>
<dbReference type="SUPFAM" id="SSF51445">
    <property type="entry name" value="(Trans)glycosidases"/>
    <property type="match status" value="1"/>
</dbReference>
<dbReference type="GO" id="GO:0004565">
    <property type="term" value="F:beta-galactosidase activity"/>
    <property type="evidence" value="ECO:0007669"/>
    <property type="project" value="UniProtKB-EC"/>
</dbReference>
<dbReference type="Gene3D" id="2.60.120.260">
    <property type="entry name" value="Galactose-binding domain-like"/>
    <property type="match status" value="1"/>
</dbReference>
<dbReference type="GO" id="GO:0005990">
    <property type="term" value="P:lactose catabolic process"/>
    <property type="evidence" value="ECO:0007669"/>
    <property type="project" value="TreeGrafter"/>
</dbReference>
<dbReference type="InterPro" id="IPR013783">
    <property type="entry name" value="Ig-like_fold"/>
</dbReference>
<dbReference type="AlphaFoldDB" id="A0A2N9LQH8"/>
<dbReference type="InterPro" id="IPR006101">
    <property type="entry name" value="Glyco_hydro_2"/>
</dbReference>
<evidence type="ECO:0000313" key="8">
    <source>
        <dbReference type="EMBL" id="SPE25511.1"/>
    </source>
</evidence>
<comment type="catalytic activity">
    <reaction evidence="1">
        <text>Hydrolysis of terminal non-reducing beta-D-galactose residues in beta-D-galactosides.</text>
        <dbReference type="EC" id="3.2.1.23"/>
    </reaction>
</comment>
<dbReference type="InterPro" id="IPR050347">
    <property type="entry name" value="Bact_Beta-galactosidase"/>
</dbReference>
<protein>
    <recommendedName>
        <fullName evidence="3">beta-galactosidase</fullName>
        <ecNumber evidence="3">3.2.1.23</ecNumber>
    </recommendedName>
</protein>
<dbReference type="GO" id="GO:0009341">
    <property type="term" value="C:beta-galactosidase complex"/>
    <property type="evidence" value="ECO:0007669"/>
    <property type="project" value="TreeGrafter"/>
</dbReference>
<evidence type="ECO:0000313" key="9">
    <source>
        <dbReference type="Proteomes" id="UP000239735"/>
    </source>
</evidence>
<dbReference type="PANTHER" id="PTHR46323">
    <property type="entry name" value="BETA-GALACTOSIDASE"/>
    <property type="match status" value="1"/>
</dbReference>
<dbReference type="InterPro" id="IPR036156">
    <property type="entry name" value="Beta-gal/glucu_dom_sf"/>
</dbReference>
<dbReference type="PANTHER" id="PTHR46323:SF2">
    <property type="entry name" value="BETA-GALACTOSIDASE"/>
    <property type="match status" value="1"/>
</dbReference>
<evidence type="ECO:0000259" key="6">
    <source>
        <dbReference type="Pfam" id="PF00703"/>
    </source>
</evidence>
<feature type="domain" description="Glycoside hydrolase family 2 immunoglobulin-like beta-sandwich" evidence="6">
    <location>
        <begin position="154"/>
        <end position="259"/>
    </location>
</feature>
<evidence type="ECO:0000256" key="3">
    <source>
        <dbReference type="ARBA" id="ARBA00012756"/>
    </source>
</evidence>
<evidence type="ECO:0000256" key="2">
    <source>
        <dbReference type="ARBA" id="ARBA00007401"/>
    </source>
</evidence>
<sequence>MSHAAQPFTNESQSRTRVDLNGTWERRVQAAHYDFISVPSSNRPIGQSLLKREFTLPRLTPGTRAFIHFEAITYYGRAAINGALLGEMGPYTPYEFEFTPTAREGTNSVSLDLADLVPFADGSGSDEIALGVSPGWEAYSGIIRDVYIELRPATFIENVRLEYELTEDFKRARCTAQVMISSAATANAEISFRLVHNDFEAAHMAQTAKLPASEGTAAFNFNVDNPALWSPATPALYRFDVQLKSGDAIDTWACRTGFREMKAVGREFRLNGKRYILHGVCRHDMWKDQGFTLTHAQQRKDMRMIKDLGCNYVRLVHYPHDRHIVELADEIGLMVSEEPGYWQQDFHTLSRGETELGYETLERTIRRDWNSPSVVAWLLANECSLTTEFLKEGKRRCNAIDPLRRLVSAANDRRPEITKPMYEEAGMDFFDRHLYTFQVEDFEKEADFYSSGKPLTFTEWGGKAIGQGLAEMQETVNMILRLEQEGKISGTSFWSWQDLRQYTRVDPEMHDGILESGVVTESREPRPEAYMELKRLFEGRAQFATVEPRPAILPLRRIPWATRSEFLPIPLDEVLAANTGAWKAFEAAMEKYWPAVRAGDQWERSGSKFELWRQDSEDEILLAGVQFRPALLNGHVRPLVCGSDFELEIPIRQRCTRLHVLGNISLPLGYPIAGKPGEVAATFERRCSSGKVTEIPLRWGFEVVQGNMIHDGTRILPVAAEAQAAIEYIKDVAREQYQILLYSTPQIKAEMIASMRCKVVDTRNWLALFAITAEQEQRS</sequence>
<keyword evidence="4 8" id="KW-0378">Hydrolase</keyword>
<dbReference type="OrthoDB" id="9762066at2"/>
<reference evidence="9" key="1">
    <citation type="submission" date="2018-02" db="EMBL/GenBank/DDBJ databases">
        <authorList>
            <person name="Hausmann B."/>
        </authorList>
    </citation>
    <scope>NUCLEOTIDE SEQUENCE [LARGE SCALE GENOMIC DNA]</scope>
    <source>
        <strain evidence="9">Peat soil MAG SbA5</strain>
    </source>
</reference>
<dbReference type="Gene3D" id="2.60.40.10">
    <property type="entry name" value="Immunoglobulins"/>
    <property type="match status" value="1"/>
</dbReference>
<gene>
    <name evidence="8" type="ORF">SBA5_50100</name>
</gene>
<name>A0A2N9LQH8_9BACT</name>
<evidence type="ECO:0000259" key="7">
    <source>
        <dbReference type="Pfam" id="PF02836"/>
    </source>
</evidence>
<dbReference type="Gene3D" id="3.20.20.80">
    <property type="entry name" value="Glycosidases"/>
    <property type="match status" value="1"/>
</dbReference>
<proteinExistence type="inferred from homology"/>
<dbReference type="EC" id="3.2.1.23" evidence="3"/>
<evidence type="ECO:0000256" key="4">
    <source>
        <dbReference type="ARBA" id="ARBA00022801"/>
    </source>
</evidence>